<sequence>MNQIKRWCKNGLIYAPGSGERHFKLVSHAANPIAVHLEADIFRIFYSGRDRENRSTVGSVDIDIVAKKVIAEDFFPKFEHGPTGSFYSHGVSIGNCYFAGGTHYMLFMGWQRPDNAHWRGDIGRLIVGADHSLQLDSPSVFMGVDSTDPMSLSYPWVLTGCGGMYPYRMWYGSTLTWNAGNDEMIHVINSAVSCDGHFWERRGLALPFAVGTAQAFSRPSVLRNLDGSYEMWFSYRSGSGTKYKIGYAHSGNGDQWQLDLDNVGLDVSPTGWDSEMIEYPYVFDHNGTRYMLYNGNGFGASGFGLATLYRN</sequence>
<name>A0A515EP60_9BURK</name>
<reference evidence="2" key="1">
    <citation type="submission" date="2019-02" db="EMBL/GenBank/DDBJ databases">
        <title>Complete genome sequence of Rhodoferax sp. Gr-4.</title>
        <authorList>
            <person name="Jin L."/>
        </authorList>
    </citation>
    <scope>NUCLEOTIDE SEQUENCE [LARGE SCALE GENOMIC DNA]</scope>
    <source>
        <strain evidence="2">Gr-4</strain>
    </source>
</reference>
<organism evidence="1 2">
    <name type="scientific">Rhodoferax aquaticus</name>
    <dbReference type="NCBI Taxonomy" id="2527691"/>
    <lineage>
        <taxon>Bacteria</taxon>
        <taxon>Pseudomonadati</taxon>
        <taxon>Pseudomonadota</taxon>
        <taxon>Betaproteobacteria</taxon>
        <taxon>Burkholderiales</taxon>
        <taxon>Comamonadaceae</taxon>
        <taxon>Rhodoferax</taxon>
    </lineage>
</organism>
<evidence type="ECO:0000313" key="2">
    <source>
        <dbReference type="Proteomes" id="UP000317365"/>
    </source>
</evidence>
<dbReference type="Gene3D" id="2.115.10.20">
    <property type="entry name" value="Glycosyl hydrolase domain, family 43"/>
    <property type="match status" value="1"/>
</dbReference>
<protein>
    <recommendedName>
        <fullName evidence="3">Glycosyl hydrolase family 32 N-terminal domain-containing protein</fullName>
    </recommendedName>
</protein>
<keyword evidence="2" id="KW-1185">Reference proteome</keyword>
<dbReference type="InterPro" id="IPR023296">
    <property type="entry name" value="Glyco_hydro_beta-prop_sf"/>
</dbReference>
<accession>A0A515EP60</accession>
<dbReference type="Proteomes" id="UP000317365">
    <property type="component" value="Chromosome"/>
</dbReference>
<dbReference type="EMBL" id="CP036282">
    <property type="protein sequence ID" value="QDL54441.1"/>
    <property type="molecule type" value="Genomic_DNA"/>
</dbReference>
<dbReference type="AlphaFoldDB" id="A0A515EP60"/>
<dbReference type="PANTHER" id="PTHR35279:SF1">
    <property type="entry name" value="ARABINANASE_LEVANSUCRASE_INVERTASE"/>
    <property type="match status" value="1"/>
</dbReference>
<evidence type="ECO:0008006" key="3">
    <source>
        <dbReference type="Google" id="ProtNLM"/>
    </source>
</evidence>
<proteinExistence type="predicted"/>
<dbReference type="PANTHER" id="PTHR35279">
    <property type="match status" value="1"/>
</dbReference>
<gene>
    <name evidence="1" type="ORF">EXZ61_09855</name>
</gene>
<dbReference type="RefSeq" id="WP_142811368.1">
    <property type="nucleotide sequence ID" value="NZ_CP036282.1"/>
</dbReference>
<dbReference type="SUPFAM" id="SSF75005">
    <property type="entry name" value="Arabinanase/levansucrase/invertase"/>
    <property type="match status" value="1"/>
</dbReference>
<evidence type="ECO:0000313" key="1">
    <source>
        <dbReference type="EMBL" id="QDL54441.1"/>
    </source>
</evidence>
<reference evidence="2" key="2">
    <citation type="journal article" date="2020" name="Int. J. Syst. Evol. Microbiol.">
        <title>Genomic insights into a novel species Rhodoferax aquaticus sp. nov., isolated from freshwater.</title>
        <authorList>
            <person name="Li T."/>
            <person name="Zhuo Y."/>
            <person name="Jin C.Z."/>
            <person name="Wu X."/>
            <person name="Ko S.R."/>
            <person name="Jin F.J."/>
            <person name="Ahn C.Y."/>
            <person name="Oh H.M."/>
            <person name="Lee H.G."/>
            <person name="Jin L."/>
        </authorList>
    </citation>
    <scope>NUCLEOTIDE SEQUENCE [LARGE SCALE GENOMIC DNA]</scope>
    <source>
        <strain evidence="2">Gr-4</strain>
    </source>
</reference>
<dbReference type="KEGG" id="rhg:EXZ61_09855"/>